<keyword evidence="3" id="KW-1185">Reference proteome</keyword>
<feature type="region of interest" description="Disordered" evidence="1">
    <location>
        <begin position="345"/>
        <end position="367"/>
    </location>
</feature>
<name>A0A9X4AU00_9BACT</name>
<comment type="caution">
    <text evidence="2">The sequence shown here is derived from an EMBL/GenBank/DDBJ whole genome shotgun (WGS) entry which is preliminary data.</text>
</comment>
<feature type="compositionally biased region" description="Basic and acidic residues" evidence="1">
    <location>
        <begin position="345"/>
        <end position="362"/>
    </location>
</feature>
<dbReference type="Proteomes" id="UP001151081">
    <property type="component" value="Unassembled WGS sequence"/>
</dbReference>
<evidence type="ECO:0000313" key="2">
    <source>
        <dbReference type="EMBL" id="MDC3984081.1"/>
    </source>
</evidence>
<evidence type="ECO:0000313" key="3">
    <source>
        <dbReference type="Proteomes" id="UP001151081"/>
    </source>
</evidence>
<organism evidence="2 3">
    <name type="scientific">Polyangium jinanense</name>
    <dbReference type="NCBI Taxonomy" id="2829994"/>
    <lineage>
        <taxon>Bacteria</taxon>
        <taxon>Pseudomonadati</taxon>
        <taxon>Myxococcota</taxon>
        <taxon>Polyangia</taxon>
        <taxon>Polyangiales</taxon>
        <taxon>Polyangiaceae</taxon>
        <taxon>Polyangium</taxon>
    </lineage>
</organism>
<reference evidence="2 3" key="1">
    <citation type="submission" date="2021-04" db="EMBL/GenBank/DDBJ databases">
        <title>Genome analysis of Polyangium sp.</title>
        <authorList>
            <person name="Li Y."/>
            <person name="Wang J."/>
        </authorList>
    </citation>
    <scope>NUCLEOTIDE SEQUENCE [LARGE SCALE GENOMIC DNA]</scope>
    <source>
        <strain evidence="2 3">SDU14</strain>
    </source>
</reference>
<gene>
    <name evidence="2" type="ORF">KEG57_26465</name>
</gene>
<accession>A0A9X4AU00</accession>
<proteinExistence type="predicted"/>
<dbReference type="RefSeq" id="WP_272458879.1">
    <property type="nucleotide sequence ID" value="NZ_JAGTJJ010000018.1"/>
</dbReference>
<dbReference type="AlphaFoldDB" id="A0A9X4AU00"/>
<dbReference type="EMBL" id="JAGTJJ010000018">
    <property type="protein sequence ID" value="MDC3984081.1"/>
    <property type="molecule type" value="Genomic_DNA"/>
</dbReference>
<sequence length="388" mass="44722">MADHVNIGYLNGSARTTMKTQQEDTGAQFSALAKAIDQAWLQTHKGDFTDAVREYQRVEAEFVARMNDNAPFVLETRRRIAEAILSAAHSHHPSFDVCREAWNNLVRFGFTNFHTRCMHSWFYADCCAYDEQPEEGLAVLEPLLAEIERLREEARATQRPTGFYENEIEHLGDLRDELLAQQRGELSPGRITRRMDEAYQPTPEEVRIDELYDTFWEARRAVFNTYARSWDRSFADVAADYRRVEADIVARAGEAEAFQPFVLEVRQVVAENILTAACGLEQPFEVCRDAWNELVHLGFRDFGEQCRMTDMYAKSCGLNRKPEEGLAVVEPLLAELEQRLDAELERRREAHAKSEPPTHEEPSPSFYRDWIKSLGELRDKLEAQRKGP</sequence>
<evidence type="ECO:0000256" key="1">
    <source>
        <dbReference type="SAM" id="MobiDB-lite"/>
    </source>
</evidence>
<protein>
    <submittedName>
        <fullName evidence="2">Uncharacterized protein</fullName>
    </submittedName>
</protein>